<dbReference type="CDD" id="cd07067">
    <property type="entry name" value="HP_PGM_like"/>
    <property type="match status" value="1"/>
</dbReference>
<dbReference type="Proteomes" id="UP000326554">
    <property type="component" value="Unassembled WGS sequence"/>
</dbReference>
<dbReference type="SUPFAM" id="SSF53254">
    <property type="entry name" value="Phosphoglycerate mutase-like"/>
    <property type="match status" value="1"/>
</dbReference>
<dbReference type="PANTHER" id="PTHR48100">
    <property type="entry name" value="BROAD-SPECIFICITY PHOSPHATASE YOR283W-RELATED"/>
    <property type="match status" value="1"/>
</dbReference>
<dbReference type="GO" id="GO:0005737">
    <property type="term" value="C:cytoplasm"/>
    <property type="evidence" value="ECO:0007669"/>
    <property type="project" value="TreeGrafter"/>
</dbReference>
<comment type="caution">
    <text evidence="1">The sequence shown here is derived from an EMBL/GenBank/DDBJ whole genome shotgun (WGS) entry which is preliminary data.</text>
</comment>
<gene>
    <name evidence="1" type="ORF">F3S47_04230</name>
</gene>
<proteinExistence type="predicted"/>
<dbReference type="InterPro" id="IPR013078">
    <property type="entry name" value="His_Pase_superF_clade-1"/>
</dbReference>
<dbReference type="InterPro" id="IPR050275">
    <property type="entry name" value="PGM_Phosphatase"/>
</dbReference>
<dbReference type="RefSeq" id="WP_150443945.1">
    <property type="nucleotide sequence ID" value="NZ_VYQE01000001.1"/>
</dbReference>
<evidence type="ECO:0000313" key="2">
    <source>
        <dbReference type="Proteomes" id="UP000326554"/>
    </source>
</evidence>
<dbReference type="Gene3D" id="3.40.50.1240">
    <property type="entry name" value="Phosphoglycerate mutase-like"/>
    <property type="match status" value="1"/>
</dbReference>
<dbReference type="EMBL" id="VYQE01000001">
    <property type="protein sequence ID" value="KAA9010459.1"/>
    <property type="molecule type" value="Genomic_DNA"/>
</dbReference>
<accession>A0A5J5GQ37</accession>
<dbReference type="Pfam" id="PF00300">
    <property type="entry name" value="His_Phos_1"/>
    <property type="match status" value="1"/>
</dbReference>
<dbReference type="InterPro" id="IPR029033">
    <property type="entry name" value="His_PPase_superfam"/>
</dbReference>
<dbReference type="GO" id="GO:0016791">
    <property type="term" value="F:phosphatase activity"/>
    <property type="evidence" value="ECO:0007669"/>
    <property type="project" value="TreeGrafter"/>
</dbReference>
<organism evidence="1 2">
    <name type="scientific">Histidinibacterium aquaticum</name>
    <dbReference type="NCBI Taxonomy" id="2613962"/>
    <lineage>
        <taxon>Bacteria</taxon>
        <taxon>Pseudomonadati</taxon>
        <taxon>Pseudomonadota</taxon>
        <taxon>Alphaproteobacteria</taxon>
        <taxon>Rhodobacterales</taxon>
        <taxon>Paracoccaceae</taxon>
        <taxon>Histidinibacterium</taxon>
    </lineage>
</organism>
<sequence>MSRWFWVRHGPTHQRAFTGHRDVPADLSDLAALERLRQRLPSGALVVASDLTRASATADAIAQGRDRLPDRPGLREFDFGDWDGKGFAEVSASNPELSRRYWDEPGDCAPPNGESWNEAAARVERVVADLRQAHPGRDMIVVAHLGVILTRLHAARGGAAREVLAQPLEPLSLTELRWDGQRWSEISANETP</sequence>
<name>A0A5J5GQ37_9RHOB</name>
<protein>
    <submittedName>
        <fullName evidence="1">Histidine phosphatase family protein</fullName>
    </submittedName>
</protein>
<reference evidence="1 2" key="1">
    <citation type="submission" date="2019-09" db="EMBL/GenBank/DDBJ databases">
        <authorList>
            <person name="Park J.-S."/>
            <person name="Choi H.-J."/>
        </authorList>
    </citation>
    <scope>NUCLEOTIDE SEQUENCE [LARGE SCALE GENOMIC DNA]</scope>
    <source>
        <strain evidence="1 2">176SS1-4</strain>
    </source>
</reference>
<evidence type="ECO:0000313" key="1">
    <source>
        <dbReference type="EMBL" id="KAA9010459.1"/>
    </source>
</evidence>
<dbReference type="AlphaFoldDB" id="A0A5J5GQ37"/>
<keyword evidence="2" id="KW-1185">Reference proteome</keyword>
<dbReference type="PANTHER" id="PTHR48100:SF1">
    <property type="entry name" value="HISTIDINE PHOSPHATASE FAMILY PROTEIN-RELATED"/>
    <property type="match status" value="1"/>
</dbReference>